<dbReference type="AlphaFoldDB" id="A0A081UF98"/>
<evidence type="ECO:0000313" key="4">
    <source>
        <dbReference type="Proteomes" id="UP000284614"/>
    </source>
</evidence>
<evidence type="ECO:0000256" key="1">
    <source>
        <dbReference type="SAM" id="SignalP"/>
    </source>
</evidence>
<dbReference type="RefSeq" id="WP_005822362.1">
    <property type="nucleotide sequence ID" value="NZ_CAXSXC010000044.1"/>
</dbReference>
<gene>
    <name evidence="3" type="ORF">DXA27_16435</name>
    <name evidence="2" type="ORF">O1433_13220</name>
</gene>
<reference evidence="2" key="2">
    <citation type="submission" date="2022-12" db="EMBL/GenBank/DDBJ databases">
        <title>Development of a Multilocus Sequence Typing Scheme for Bacteroides fragilis Based on Whole Genome Sequencing Data and Clinical Application.</title>
        <authorList>
            <person name="Nielsen F.D."/>
            <person name="Justesen U.S."/>
        </authorList>
    </citation>
    <scope>NUCLEOTIDE SEQUENCE</scope>
    <source>
        <strain evidence="2">BF_AM_ODE_DK_2015_4</strain>
    </source>
</reference>
<proteinExistence type="predicted"/>
<comment type="caution">
    <text evidence="3">The sequence shown here is derived from an EMBL/GenBank/DDBJ whole genome shotgun (WGS) entry which is preliminary data.</text>
</comment>
<accession>A0A081UF98</accession>
<dbReference type="Gene3D" id="2.120.10.30">
    <property type="entry name" value="TolB, C-terminal domain"/>
    <property type="match status" value="1"/>
</dbReference>
<name>A0A081UF98_BACFG</name>
<reference evidence="3 4" key="1">
    <citation type="submission" date="2018-08" db="EMBL/GenBank/DDBJ databases">
        <title>A genome reference for cultivated species of the human gut microbiota.</title>
        <authorList>
            <person name="Zou Y."/>
            <person name="Xue W."/>
            <person name="Luo G."/>
        </authorList>
    </citation>
    <scope>NUCLEOTIDE SEQUENCE [LARGE SCALE GENOMIC DNA]</scope>
    <source>
        <strain evidence="3 4">OF01-1</strain>
    </source>
</reference>
<protein>
    <submittedName>
        <fullName evidence="3">6-bladed beta-propeller</fullName>
    </submittedName>
</protein>
<dbReference type="EMBL" id="QSDG01000016">
    <property type="protein sequence ID" value="RGY66925.1"/>
    <property type="molecule type" value="Genomic_DNA"/>
</dbReference>
<evidence type="ECO:0000313" key="3">
    <source>
        <dbReference type="EMBL" id="RGY66925.1"/>
    </source>
</evidence>
<dbReference type="GeneID" id="99669468"/>
<evidence type="ECO:0000313" key="2">
    <source>
        <dbReference type="EMBL" id="MCZ2688458.1"/>
    </source>
</evidence>
<feature type="signal peptide" evidence="1">
    <location>
        <begin position="1"/>
        <end position="21"/>
    </location>
</feature>
<sequence length="375" mass="43549">MKKYICLFLTLWGLLPGFAQQTDTVVLNLSEAITHEPKVIMLSEIASDIHFISLETTDDFFLCDEYRIIYTGDDILVYDRQMRNYFRFDKNGKLLNRIGEYGQKTENYLVGLSFSYDYSEKRVYVHDIRTLVCYDLDGKFIKRIPVPHLNGDACAVFDKGHILYSDSRFYIDRDNPLQLFLTDETGKELKVWQGYVEKYKSYKALMSTRDLMYNYQGAVYFKPAFENLIYRIDGQGEKTVAWQFDCSGYEINVSVNEADPKNRYQAISVQQVFESDHYLFVSYILRNNNFTGLYDKDQRTFSNVIVKDDLSGGFDFIFSGIGFGNQLINAHAVSYAKKAERYPEALLPSRRQELDSLVNQLRMGDNPVISITTLK</sequence>
<organism evidence="3 4">
    <name type="scientific">Bacteroides fragilis</name>
    <dbReference type="NCBI Taxonomy" id="817"/>
    <lineage>
        <taxon>Bacteria</taxon>
        <taxon>Pseudomonadati</taxon>
        <taxon>Bacteroidota</taxon>
        <taxon>Bacteroidia</taxon>
        <taxon>Bacteroidales</taxon>
        <taxon>Bacteroidaceae</taxon>
        <taxon>Bacteroides</taxon>
    </lineage>
</organism>
<dbReference type="Proteomes" id="UP000284614">
    <property type="component" value="Unassembled WGS sequence"/>
</dbReference>
<feature type="chain" id="PRO_5039778290" evidence="1">
    <location>
        <begin position="22"/>
        <end position="375"/>
    </location>
</feature>
<dbReference type="Proteomes" id="UP001079672">
    <property type="component" value="Unassembled WGS sequence"/>
</dbReference>
<dbReference type="SUPFAM" id="SSF101898">
    <property type="entry name" value="NHL repeat"/>
    <property type="match status" value="1"/>
</dbReference>
<dbReference type="Pfam" id="PF17170">
    <property type="entry name" value="DUF5128"/>
    <property type="match status" value="1"/>
</dbReference>
<keyword evidence="1" id="KW-0732">Signal</keyword>
<dbReference type="EMBL" id="JAPTZU010000007">
    <property type="protein sequence ID" value="MCZ2688458.1"/>
    <property type="molecule type" value="Genomic_DNA"/>
</dbReference>
<dbReference type="InterPro" id="IPR011042">
    <property type="entry name" value="6-blade_b-propeller_TolB-like"/>
</dbReference>